<protein>
    <submittedName>
        <fullName evidence="1">Gag protein</fullName>
    </submittedName>
</protein>
<dbReference type="OrthoDB" id="110368at2759"/>
<keyword evidence="2" id="KW-1185">Reference proteome</keyword>
<dbReference type="Gene3D" id="2.40.70.10">
    <property type="entry name" value="Acid Proteases"/>
    <property type="match status" value="1"/>
</dbReference>
<name>A0A2P4XYC5_9STRA</name>
<evidence type="ECO:0000313" key="2">
    <source>
        <dbReference type="Proteomes" id="UP000237271"/>
    </source>
</evidence>
<proteinExistence type="predicted"/>
<evidence type="ECO:0000313" key="1">
    <source>
        <dbReference type="EMBL" id="POM70553.1"/>
    </source>
</evidence>
<gene>
    <name evidence="1" type="ORF">PHPALM_12987</name>
</gene>
<reference evidence="1 2" key="1">
    <citation type="journal article" date="2017" name="Genome Biol. Evol.">
        <title>Phytophthora megakarya and P. palmivora, closely related causal agents of cacao black pod rot, underwent increases in genome sizes and gene numbers by different mechanisms.</title>
        <authorList>
            <person name="Ali S.S."/>
            <person name="Shao J."/>
            <person name="Lary D.J."/>
            <person name="Kronmiller B."/>
            <person name="Shen D."/>
            <person name="Strem M.D."/>
            <person name="Amoako-Attah I."/>
            <person name="Akrofi A.Y."/>
            <person name="Begoude B.A."/>
            <person name="Ten Hoopen G.M."/>
            <person name="Coulibaly K."/>
            <person name="Kebe B.I."/>
            <person name="Melnick R.L."/>
            <person name="Guiltinan M.J."/>
            <person name="Tyler B.M."/>
            <person name="Meinhardt L.W."/>
            <person name="Bailey B.A."/>
        </authorList>
    </citation>
    <scope>NUCLEOTIDE SEQUENCE [LARGE SCALE GENOMIC DNA]</scope>
    <source>
        <strain evidence="2">sbr112.9</strain>
    </source>
</reference>
<organism evidence="1 2">
    <name type="scientific">Phytophthora palmivora</name>
    <dbReference type="NCBI Taxonomy" id="4796"/>
    <lineage>
        <taxon>Eukaryota</taxon>
        <taxon>Sar</taxon>
        <taxon>Stramenopiles</taxon>
        <taxon>Oomycota</taxon>
        <taxon>Peronosporomycetes</taxon>
        <taxon>Peronosporales</taxon>
        <taxon>Peronosporaceae</taxon>
        <taxon>Phytophthora</taxon>
    </lineage>
</organism>
<comment type="caution">
    <text evidence="1">The sequence shown here is derived from an EMBL/GenBank/DDBJ whole genome shotgun (WGS) entry which is preliminary data.</text>
</comment>
<accession>A0A2P4XYC5</accession>
<dbReference type="CDD" id="cd00303">
    <property type="entry name" value="retropepsin_like"/>
    <property type="match status" value="1"/>
</dbReference>
<sequence>MPKLCRRQGQVLVRLADGTVVNAPGVRMDLAVKFEDFDSTESFLVLDTYDLILGMPWLETNEPWIDWRGKPFGASRPAVSDRVLVSRVPACVRGWATREGRQGVCMSEEVMGLTDTNEGVATSLAIGQKTYAHCRACGIVTTASPNAGGRRGSWILTVDVVETTYQSG</sequence>
<dbReference type="InterPro" id="IPR021109">
    <property type="entry name" value="Peptidase_aspartic_dom_sf"/>
</dbReference>
<dbReference type="EMBL" id="NCKW01006931">
    <property type="protein sequence ID" value="POM70553.1"/>
    <property type="molecule type" value="Genomic_DNA"/>
</dbReference>
<dbReference type="Proteomes" id="UP000237271">
    <property type="component" value="Unassembled WGS sequence"/>
</dbReference>
<dbReference type="AlphaFoldDB" id="A0A2P4XYC5"/>